<evidence type="ECO:0000256" key="12">
    <source>
        <dbReference type="ARBA" id="ARBA00047536"/>
    </source>
</evidence>
<proteinExistence type="inferred from homology"/>
<comment type="catalytic activity">
    <reaction evidence="12">
        <text>5,6,7,8-tetrahydropteridine + NAD(+) = 6,7-dihydropteridine + NADH + H(+)</text>
        <dbReference type="Rhea" id="RHEA:17869"/>
        <dbReference type="ChEBI" id="CHEBI:15378"/>
        <dbReference type="ChEBI" id="CHEBI:28889"/>
        <dbReference type="ChEBI" id="CHEBI:30156"/>
        <dbReference type="ChEBI" id="CHEBI:57540"/>
        <dbReference type="ChEBI" id="CHEBI:57945"/>
        <dbReference type="EC" id="1.5.1.34"/>
    </reaction>
    <physiologicalReaction direction="right-to-left" evidence="12">
        <dbReference type="Rhea" id="RHEA:17871"/>
    </physiologicalReaction>
</comment>
<evidence type="ECO:0000256" key="5">
    <source>
        <dbReference type="ARBA" id="ARBA00023007"/>
    </source>
</evidence>
<reference evidence="14" key="1">
    <citation type="submission" date="2017-01" db="EMBL/GenBank/DDBJ databases">
        <title>Comparative genomics of anhydrobiosis in the tardigrade Hypsibius dujardini.</title>
        <authorList>
            <person name="Yoshida Y."/>
            <person name="Koutsovoulos G."/>
            <person name="Laetsch D."/>
            <person name="Stevens L."/>
            <person name="Kumar S."/>
            <person name="Horikawa D."/>
            <person name="Ishino K."/>
            <person name="Komine S."/>
            <person name="Tomita M."/>
            <person name="Blaxter M."/>
            <person name="Arakawa K."/>
        </authorList>
    </citation>
    <scope>NUCLEOTIDE SEQUENCE [LARGE SCALE GENOMIC DNA]</scope>
    <source>
        <strain evidence="14">Z151</strain>
    </source>
</reference>
<dbReference type="Gene3D" id="3.40.50.720">
    <property type="entry name" value="NAD(P)-binding Rossmann-like Domain"/>
    <property type="match status" value="1"/>
</dbReference>
<evidence type="ECO:0000256" key="6">
    <source>
        <dbReference type="ARBA" id="ARBA00037099"/>
    </source>
</evidence>
<dbReference type="CDD" id="cd05334">
    <property type="entry name" value="DHPR_SDR_c_like"/>
    <property type="match status" value="1"/>
</dbReference>
<organism evidence="13 14">
    <name type="scientific">Hypsibius exemplaris</name>
    <name type="common">Freshwater tardigrade</name>
    <dbReference type="NCBI Taxonomy" id="2072580"/>
    <lineage>
        <taxon>Eukaryota</taxon>
        <taxon>Metazoa</taxon>
        <taxon>Ecdysozoa</taxon>
        <taxon>Tardigrada</taxon>
        <taxon>Eutardigrada</taxon>
        <taxon>Parachela</taxon>
        <taxon>Hypsibioidea</taxon>
        <taxon>Hypsibiidae</taxon>
        <taxon>Hypsibius</taxon>
    </lineage>
</organism>
<dbReference type="PANTHER" id="PTHR15104">
    <property type="entry name" value="DIHYDROPTERIDINE REDUCTASE"/>
    <property type="match status" value="1"/>
</dbReference>
<evidence type="ECO:0000256" key="7">
    <source>
        <dbReference type="ARBA" id="ARBA00039153"/>
    </source>
</evidence>
<dbReference type="FunFam" id="3.40.50.720:FF:000157">
    <property type="entry name" value="Quinoid dihydropteridine reductase"/>
    <property type="match status" value="1"/>
</dbReference>
<gene>
    <name evidence="13" type="ORF">BV898_13946</name>
</gene>
<protein>
    <recommendedName>
        <fullName evidence="8">Dihydropteridine reductase</fullName>
        <ecNumber evidence="7">1.5.1.34</ecNumber>
    </recommendedName>
    <alternativeName>
        <fullName evidence="10">HDHPR</fullName>
    </alternativeName>
    <alternativeName>
        <fullName evidence="9">Quinoid dihydropteridine reductase</fullName>
    </alternativeName>
</protein>
<comment type="caution">
    <text evidence="13">The sequence shown here is derived from an EMBL/GenBank/DDBJ whole genome shotgun (WGS) entry which is preliminary data.</text>
</comment>
<dbReference type="EC" id="1.5.1.34" evidence="7"/>
<comment type="catalytic activity">
    <reaction evidence="11">
        <text>5,6,7,8-tetrahydropteridine + NADP(+) = 6,7-dihydropteridine + NADPH + H(+)</text>
        <dbReference type="Rhea" id="RHEA:17865"/>
        <dbReference type="ChEBI" id="CHEBI:15378"/>
        <dbReference type="ChEBI" id="CHEBI:28889"/>
        <dbReference type="ChEBI" id="CHEBI:30156"/>
        <dbReference type="ChEBI" id="CHEBI:57783"/>
        <dbReference type="ChEBI" id="CHEBI:58349"/>
        <dbReference type="EC" id="1.5.1.34"/>
    </reaction>
    <physiologicalReaction direction="right-to-left" evidence="11">
        <dbReference type="Rhea" id="RHEA:17867"/>
    </physiologicalReaction>
</comment>
<evidence type="ECO:0000313" key="13">
    <source>
        <dbReference type="EMBL" id="OQV11749.1"/>
    </source>
</evidence>
<dbReference type="AlphaFoldDB" id="A0A1W0W969"/>
<dbReference type="EMBL" id="MTYJ01000162">
    <property type="protein sequence ID" value="OQV11749.1"/>
    <property type="molecule type" value="Genomic_DNA"/>
</dbReference>
<evidence type="ECO:0000256" key="11">
    <source>
        <dbReference type="ARBA" id="ARBA00047429"/>
    </source>
</evidence>
<evidence type="ECO:0000256" key="10">
    <source>
        <dbReference type="ARBA" id="ARBA00042518"/>
    </source>
</evidence>
<evidence type="ECO:0000256" key="9">
    <source>
        <dbReference type="ARBA" id="ARBA00041348"/>
    </source>
</evidence>
<comment type="function">
    <text evidence="6">Catalyzes the conversion of quinonoid dihydrobiopterin into tetrahydrobiopterin.</text>
</comment>
<evidence type="ECO:0000256" key="2">
    <source>
        <dbReference type="ARBA" id="ARBA00011738"/>
    </source>
</evidence>
<dbReference type="OrthoDB" id="1204at2759"/>
<keyword evidence="14" id="KW-1185">Reference proteome</keyword>
<dbReference type="GO" id="GO:0006729">
    <property type="term" value="P:tetrahydrobiopterin biosynthetic process"/>
    <property type="evidence" value="ECO:0007669"/>
    <property type="project" value="UniProtKB-KW"/>
</dbReference>
<keyword evidence="5" id="KW-0783">Tetrahydrobiopterin biosynthesis</keyword>
<evidence type="ECO:0000313" key="14">
    <source>
        <dbReference type="Proteomes" id="UP000192578"/>
    </source>
</evidence>
<dbReference type="GO" id="GO:0070404">
    <property type="term" value="F:NADH binding"/>
    <property type="evidence" value="ECO:0007669"/>
    <property type="project" value="TreeGrafter"/>
</dbReference>
<dbReference type="GO" id="GO:0004155">
    <property type="term" value="F:6,7-dihydropteridine reductase activity"/>
    <property type="evidence" value="ECO:0007669"/>
    <property type="project" value="UniProtKB-EC"/>
</dbReference>
<comment type="similarity">
    <text evidence="1">Belongs to the short-chain dehydrogenases/reductases (SDR) family.</text>
</comment>
<dbReference type="PANTHER" id="PTHR15104:SF0">
    <property type="entry name" value="DIHYDROPTERIDINE REDUCTASE"/>
    <property type="match status" value="1"/>
</dbReference>
<dbReference type="InterPro" id="IPR036291">
    <property type="entry name" value="NAD(P)-bd_dom_sf"/>
</dbReference>
<dbReference type="Pfam" id="PF00106">
    <property type="entry name" value="adh_short"/>
    <property type="match status" value="1"/>
</dbReference>
<dbReference type="InterPro" id="IPR002347">
    <property type="entry name" value="SDR_fam"/>
</dbReference>
<evidence type="ECO:0000256" key="4">
    <source>
        <dbReference type="ARBA" id="ARBA00023002"/>
    </source>
</evidence>
<dbReference type="GO" id="GO:0005737">
    <property type="term" value="C:cytoplasm"/>
    <property type="evidence" value="ECO:0007669"/>
    <property type="project" value="TreeGrafter"/>
</dbReference>
<evidence type="ECO:0000256" key="8">
    <source>
        <dbReference type="ARBA" id="ARBA00039520"/>
    </source>
</evidence>
<dbReference type="Proteomes" id="UP000192578">
    <property type="component" value="Unassembled WGS sequence"/>
</dbReference>
<dbReference type="GO" id="GO:0006559">
    <property type="term" value="P:L-phenylalanine catabolic process"/>
    <property type="evidence" value="ECO:0007669"/>
    <property type="project" value="TreeGrafter"/>
</dbReference>
<name>A0A1W0W969_HYPEX</name>
<evidence type="ECO:0000256" key="3">
    <source>
        <dbReference type="ARBA" id="ARBA00022857"/>
    </source>
</evidence>
<dbReference type="SUPFAM" id="SSF51735">
    <property type="entry name" value="NAD(P)-binding Rossmann-fold domains"/>
    <property type="match status" value="1"/>
</dbReference>
<comment type="subunit">
    <text evidence="2">Homodimer.</text>
</comment>
<accession>A0A1W0W969</accession>
<sequence>MAAATTALAGRVLVYGGRGALGATIVQHFKTQGWWVGAIDLQANDQAHGNVVVSSRTSLVEQEKEIVAGVKGLLAESKLDAILCVAGGWAGGSAAAADFIANTDLCVTQSLWSSVIAARLASLFLKDGGLLTLTGAGAAKDPTPGMIGYGMVKAAVHHLVRSLGDPKGGLPADAFALAILPVTLDTPMNRKWMPKADHTTWTPLDTGSKCLRLLVHGNAPLVTGTQNVILEGWVVVDTPV</sequence>
<keyword evidence="4" id="KW-0560">Oxidoreductase</keyword>
<keyword evidence="3" id="KW-0521">NADP</keyword>
<dbReference type="GO" id="GO:0070402">
    <property type="term" value="F:NADPH binding"/>
    <property type="evidence" value="ECO:0007669"/>
    <property type="project" value="TreeGrafter"/>
</dbReference>
<evidence type="ECO:0000256" key="1">
    <source>
        <dbReference type="ARBA" id="ARBA00006484"/>
    </source>
</evidence>